<dbReference type="Gene3D" id="3.40.190.10">
    <property type="entry name" value="Periplasmic binding protein-like II"/>
    <property type="match status" value="2"/>
</dbReference>
<dbReference type="InterPro" id="IPR006311">
    <property type="entry name" value="TAT_signal"/>
</dbReference>
<feature type="chain" id="PRO_5047202354" evidence="2">
    <location>
        <begin position="37"/>
        <end position="454"/>
    </location>
</feature>
<dbReference type="EMBL" id="BAABIW010000027">
    <property type="protein sequence ID" value="GAA5035169.1"/>
    <property type="molecule type" value="Genomic_DNA"/>
</dbReference>
<comment type="caution">
    <text evidence="3">The sequence shown here is derived from an EMBL/GenBank/DDBJ whole genome shotgun (WGS) entry which is preliminary data.</text>
</comment>
<accession>A0ABP9JL99</accession>
<dbReference type="RefSeq" id="WP_345508974.1">
    <property type="nucleotide sequence ID" value="NZ_BAABIW010000027.1"/>
</dbReference>
<dbReference type="InterPro" id="IPR050490">
    <property type="entry name" value="Bact_solute-bd_prot1"/>
</dbReference>
<reference evidence="4" key="1">
    <citation type="journal article" date="2019" name="Int. J. Syst. Evol. Microbiol.">
        <title>The Global Catalogue of Microorganisms (GCM) 10K type strain sequencing project: providing services to taxonomists for standard genome sequencing and annotation.</title>
        <authorList>
            <consortium name="The Broad Institute Genomics Platform"/>
            <consortium name="The Broad Institute Genome Sequencing Center for Infectious Disease"/>
            <person name="Wu L."/>
            <person name="Ma J."/>
        </authorList>
    </citation>
    <scope>NUCLEOTIDE SEQUENCE [LARGE SCALE GENOMIC DNA]</scope>
    <source>
        <strain evidence="4">JCM 17687</strain>
    </source>
</reference>
<dbReference type="Pfam" id="PF01547">
    <property type="entry name" value="SBP_bac_1"/>
    <property type="match status" value="1"/>
</dbReference>
<keyword evidence="2" id="KW-0732">Signal</keyword>
<dbReference type="PANTHER" id="PTHR43649">
    <property type="entry name" value="ARABINOSE-BINDING PROTEIN-RELATED"/>
    <property type="match status" value="1"/>
</dbReference>
<evidence type="ECO:0000313" key="3">
    <source>
        <dbReference type="EMBL" id="GAA5035169.1"/>
    </source>
</evidence>
<dbReference type="Proteomes" id="UP001500427">
    <property type="component" value="Unassembled WGS sequence"/>
</dbReference>
<proteinExistence type="predicted"/>
<protein>
    <submittedName>
        <fullName evidence="3">Extracellular solute-binding protein</fullName>
    </submittedName>
</protein>
<evidence type="ECO:0000256" key="2">
    <source>
        <dbReference type="SAM" id="SignalP"/>
    </source>
</evidence>
<gene>
    <name evidence="3" type="ORF">GCM10023258_36720</name>
</gene>
<dbReference type="InterPro" id="IPR006059">
    <property type="entry name" value="SBP"/>
</dbReference>
<feature type="signal peptide" evidence="2">
    <location>
        <begin position="1"/>
        <end position="36"/>
    </location>
</feature>
<evidence type="ECO:0000313" key="4">
    <source>
        <dbReference type="Proteomes" id="UP001500427"/>
    </source>
</evidence>
<feature type="region of interest" description="Disordered" evidence="1">
    <location>
        <begin position="91"/>
        <end position="111"/>
    </location>
</feature>
<sequence length="454" mass="46355">MQVAAQLSRPTRRTILGMLGVLGVAGAAACSAPGPAASGGAAANSTPTSVSTSLGTAPVTLKLYDGQGLKAVDDALIAAFTKKHPTVTITPTYDPDNVTTQNQPRQLASATPPDLVRVISVTAGTKNGLLTNLDAYATAYGWDELPPSQLAQFRAKDGVAGSGSLYAKASGFTMTGLYYNKKLAAQVGMSSPPKTVDELVGYMDKAKAAGLTGMVVHNKEGGGVFPIQLLLNSAMGPEKVSQWVFNAPGATINTPEAVAAAKTVQGWNSAGLFPASVNALDATAADALFASGKGLFFPWGNWDAANLDTTMPGQVGFFPMPPATAGGQVAAMSDAATAFGIPSKSANKDAAAAFLDFLSSDEARQIAVDNGFMPSGLSSQAAPSIKSGSVLGDVTKAFGDVSAAGGQVPFVQNATAGISNRAWTPESQLLLGGSSTPEQFLTNVQAKYEDELKR</sequence>
<feature type="compositionally biased region" description="Polar residues" evidence="1">
    <location>
        <begin position="91"/>
        <end position="109"/>
    </location>
</feature>
<dbReference type="SUPFAM" id="SSF53850">
    <property type="entry name" value="Periplasmic binding protein-like II"/>
    <property type="match status" value="1"/>
</dbReference>
<name>A0ABP9JL99_9MICO</name>
<keyword evidence="4" id="KW-1185">Reference proteome</keyword>
<evidence type="ECO:0000256" key="1">
    <source>
        <dbReference type="SAM" id="MobiDB-lite"/>
    </source>
</evidence>
<organism evidence="3 4">
    <name type="scientific">Terrabacter aeriphilus</name>
    <dbReference type="NCBI Taxonomy" id="515662"/>
    <lineage>
        <taxon>Bacteria</taxon>
        <taxon>Bacillati</taxon>
        <taxon>Actinomycetota</taxon>
        <taxon>Actinomycetes</taxon>
        <taxon>Micrococcales</taxon>
        <taxon>Intrasporangiaceae</taxon>
        <taxon>Terrabacter</taxon>
    </lineage>
</organism>
<dbReference type="PROSITE" id="PS51318">
    <property type="entry name" value="TAT"/>
    <property type="match status" value="1"/>
</dbReference>